<evidence type="ECO:0000256" key="4">
    <source>
        <dbReference type="ARBA" id="ARBA00023065"/>
    </source>
</evidence>
<dbReference type="AlphaFoldDB" id="A0A377YUX8"/>
<dbReference type="Gene3D" id="2.40.420.20">
    <property type="match status" value="1"/>
</dbReference>
<dbReference type="FunFam" id="2.40.420.20:FF:000003">
    <property type="entry name" value="Cation efflux system protein cusB"/>
    <property type="match status" value="1"/>
</dbReference>
<accession>A0A377YUX8</accession>
<feature type="domain" description="Multidrug resistance protein MdtA-like C-terminal permuted SH3" evidence="6">
    <location>
        <begin position="15"/>
        <end position="72"/>
    </location>
</feature>
<feature type="compositionally biased region" description="Polar residues" evidence="5">
    <location>
        <begin position="96"/>
        <end position="112"/>
    </location>
</feature>
<dbReference type="PANTHER" id="PTHR30097:SF15">
    <property type="entry name" value="CATION EFFLUX SYSTEM PROTEIN CUSB"/>
    <property type="match status" value="1"/>
</dbReference>
<name>A0A377YUX8_KLEPN</name>
<organism evidence="7 8">
    <name type="scientific">Klebsiella pneumoniae subsp. pneumoniae</name>
    <dbReference type="NCBI Taxonomy" id="72407"/>
    <lineage>
        <taxon>Bacteria</taxon>
        <taxon>Pseudomonadati</taxon>
        <taxon>Pseudomonadota</taxon>
        <taxon>Gammaproteobacteria</taxon>
        <taxon>Enterobacterales</taxon>
        <taxon>Enterobacteriaceae</taxon>
        <taxon>Klebsiella/Raoultella group</taxon>
        <taxon>Klebsiella</taxon>
        <taxon>Klebsiella pneumoniae complex</taxon>
    </lineage>
</organism>
<evidence type="ECO:0000259" key="6">
    <source>
        <dbReference type="Pfam" id="PF25967"/>
    </source>
</evidence>
<dbReference type="Pfam" id="PF25967">
    <property type="entry name" value="RND-MFP_C"/>
    <property type="match status" value="1"/>
</dbReference>
<evidence type="ECO:0000256" key="2">
    <source>
        <dbReference type="ARBA" id="ARBA00022448"/>
    </source>
</evidence>
<dbReference type="PANTHER" id="PTHR30097">
    <property type="entry name" value="CATION EFFLUX SYSTEM PROTEIN CUSB"/>
    <property type="match status" value="1"/>
</dbReference>
<keyword evidence="2" id="KW-0813">Transport</keyword>
<proteinExistence type="inferred from homology"/>
<dbReference type="InterPro" id="IPR051909">
    <property type="entry name" value="MFP_Cation_Efflux"/>
</dbReference>
<evidence type="ECO:0000313" key="8">
    <source>
        <dbReference type="Proteomes" id="UP000254020"/>
    </source>
</evidence>
<dbReference type="GO" id="GO:0030288">
    <property type="term" value="C:outer membrane-bounded periplasmic space"/>
    <property type="evidence" value="ECO:0007669"/>
    <property type="project" value="TreeGrafter"/>
</dbReference>
<sequence>MNAYLKLNTKSQEMLLIPSQAVIDTGKEQRVITVDDEGKFVPKQIHVLHESQQQSGIGSGLNEGDTVVVSGLFLIDSEANITGALERMRHPEKTESSMPAMSDQPVNMHSGH</sequence>
<gene>
    <name evidence="7" type="primary">cusB_1</name>
    <name evidence="7" type="ORF">NCTC9504_00130</name>
</gene>
<reference evidence="7 8" key="1">
    <citation type="submission" date="2018-06" db="EMBL/GenBank/DDBJ databases">
        <authorList>
            <consortium name="Pathogen Informatics"/>
            <person name="Doyle S."/>
        </authorList>
    </citation>
    <scope>NUCLEOTIDE SEQUENCE [LARGE SCALE GENOMIC DNA]</scope>
    <source>
        <strain evidence="7 8">NCTC9504</strain>
    </source>
</reference>
<evidence type="ECO:0000256" key="5">
    <source>
        <dbReference type="SAM" id="MobiDB-lite"/>
    </source>
</evidence>
<dbReference type="GO" id="GO:0046914">
    <property type="term" value="F:transition metal ion binding"/>
    <property type="evidence" value="ECO:0007669"/>
    <property type="project" value="TreeGrafter"/>
</dbReference>
<evidence type="ECO:0000256" key="1">
    <source>
        <dbReference type="ARBA" id="ARBA00009477"/>
    </source>
</evidence>
<dbReference type="GO" id="GO:0015679">
    <property type="term" value="P:plasma membrane copper ion transport"/>
    <property type="evidence" value="ECO:0007669"/>
    <property type="project" value="TreeGrafter"/>
</dbReference>
<dbReference type="InterPro" id="IPR058627">
    <property type="entry name" value="MdtA-like_C"/>
</dbReference>
<dbReference type="EMBL" id="UGMA01000002">
    <property type="protein sequence ID" value="STU54611.1"/>
    <property type="molecule type" value="Genomic_DNA"/>
</dbReference>
<evidence type="ECO:0000256" key="3">
    <source>
        <dbReference type="ARBA" id="ARBA00022729"/>
    </source>
</evidence>
<keyword evidence="3" id="KW-0732">Signal</keyword>
<protein>
    <submittedName>
        <fullName evidence="7">Copper/silver efflux system membrane fusion protein CusB</fullName>
    </submittedName>
</protein>
<keyword evidence="4" id="KW-0406">Ion transport</keyword>
<dbReference type="Proteomes" id="UP000254020">
    <property type="component" value="Unassembled WGS sequence"/>
</dbReference>
<comment type="similarity">
    <text evidence="1">Belongs to the membrane fusion protein (MFP) (TC 8.A.1) family.</text>
</comment>
<dbReference type="GO" id="GO:0060003">
    <property type="term" value="P:copper ion export"/>
    <property type="evidence" value="ECO:0007669"/>
    <property type="project" value="TreeGrafter"/>
</dbReference>
<feature type="region of interest" description="Disordered" evidence="5">
    <location>
        <begin position="87"/>
        <end position="112"/>
    </location>
</feature>
<evidence type="ECO:0000313" key="7">
    <source>
        <dbReference type="EMBL" id="STU54611.1"/>
    </source>
</evidence>